<evidence type="ECO:0000313" key="1">
    <source>
        <dbReference type="EMBL" id="GMR45975.1"/>
    </source>
</evidence>
<sequence length="126" mass="13754">ILPPAESPIMTILFGSIPYISGPFAITKSRIFSQSSRPPGKTVSGTRLYSTETNRRVLICLAIAVVNDSYLLMSPMANPPPWKKTIAPSDSAIDCFRGWYTSACSINSHTFLRSVTAVGALKVRLY</sequence>
<feature type="non-terminal residue" evidence="1">
    <location>
        <position position="1"/>
    </location>
</feature>
<dbReference type="AlphaFoldDB" id="A0AAN5HYZ0"/>
<dbReference type="EMBL" id="BTRK01000004">
    <property type="protein sequence ID" value="GMR45975.1"/>
    <property type="molecule type" value="Genomic_DNA"/>
</dbReference>
<organism evidence="1 3">
    <name type="scientific">Pristionchus mayeri</name>
    <dbReference type="NCBI Taxonomy" id="1317129"/>
    <lineage>
        <taxon>Eukaryota</taxon>
        <taxon>Metazoa</taxon>
        <taxon>Ecdysozoa</taxon>
        <taxon>Nematoda</taxon>
        <taxon>Chromadorea</taxon>
        <taxon>Rhabditida</taxon>
        <taxon>Rhabditina</taxon>
        <taxon>Diplogasteromorpha</taxon>
        <taxon>Diplogasteroidea</taxon>
        <taxon>Neodiplogasteridae</taxon>
        <taxon>Pristionchus</taxon>
    </lineage>
</organism>
<evidence type="ECO:0000313" key="2">
    <source>
        <dbReference type="EMBL" id="GMR45977.1"/>
    </source>
</evidence>
<reference evidence="3" key="1">
    <citation type="submission" date="2022-10" db="EMBL/GenBank/DDBJ databases">
        <title>Genome assembly of Pristionchus species.</title>
        <authorList>
            <person name="Yoshida K."/>
            <person name="Sommer R.J."/>
        </authorList>
    </citation>
    <scope>NUCLEOTIDE SEQUENCE [LARGE SCALE GENOMIC DNA]</scope>
    <source>
        <strain evidence="3">RS5460</strain>
    </source>
</reference>
<comment type="caution">
    <text evidence="1">The sequence shown here is derived from an EMBL/GenBank/DDBJ whole genome shotgun (WGS) entry which is preliminary data.</text>
</comment>
<dbReference type="Proteomes" id="UP001328107">
    <property type="component" value="Unassembled WGS sequence"/>
</dbReference>
<keyword evidence="3" id="KW-1185">Reference proteome</keyword>
<protein>
    <submittedName>
        <fullName evidence="1">Uncharacterized protein</fullName>
    </submittedName>
</protein>
<evidence type="ECO:0000313" key="3">
    <source>
        <dbReference type="Proteomes" id="UP001328107"/>
    </source>
</evidence>
<proteinExistence type="predicted"/>
<dbReference type="EMBL" id="BTRK01000004">
    <property type="protein sequence ID" value="GMR45977.1"/>
    <property type="molecule type" value="Genomic_DNA"/>
</dbReference>
<accession>A0AAN5HYZ0</accession>
<name>A0AAN5HYZ0_9BILA</name>
<gene>
    <name evidence="1" type="ORF">PMAYCL1PPCAC_16170</name>
    <name evidence="2" type="ORF">PMAYCL1PPCAC_16172</name>
</gene>
<reference evidence="1" key="2">
    <citation type="submission" date="2023-06" db="EMBL/GenBank/DDBJ databases">
        <title>Genome assembly of Pristionchus species.</title>
        <authorList>
            <person name="Yoshida K."/>
            <person name="Sommer R.J."/>
        </authorList>
    </citation>
    <scope>NUCLEOTIDE SEQUENCE</scope>
    <source>
        <strain evidence="1">RS5460</strain>
    </source>
</reference>